<comment type="caution">
    <text evidence="4">The sequence shown here is derived from an EMBL/GenBank/DDBJ whole genome shotgun (WGS) entry which is preliminary data.</text>
</comment>
<dbReference type="PANTHER" id="PTHR38015">
    <property type="entry name" value="BLR6086 PROTEIN"/>
    <property type="match status" value="1"/>
</dbReference>
<accession>A0ABS4JX56</accession>
<dbReference type="InterPro" id="IPR003421">
    <property type="entry name" value="Opine_DH"/>
</dbReference>
<dbReference type="InterPro" id="IPR036291">
    <property type="entry name" value="NAD(P)-bd_dom_sf"/>
</dbReference>
<evidence type="ECO:0000313" key="5">
    <source>
        <dbReference type="Proteomes" id="UP001519289"/>
    </source>
</evidence>
<dbReference type="InterPro" id="IPR051729">
    <property type="entry name" value="Opine/Lysopine_DH"/>
</dbReference>
<dbReference type="InterPro" id="IPR013328">
    <property type="entry name" value="6PGD_dom2"/>
</dbReference>
<dbReference type="EMBL" id="JAGGLG010000049">
    <property type="protein sequence ID" value="MBP2020120.1"/>
    <property type="molecule type" value="Genomic_DNA"/>
</dbReference>
<evidence type="ECO:0000259" key="3">
    <source>
        <dbReference type="Pfam" id="PF02317"/>
    </source>
</evidence>
<dbReference type="Pfam" id="PF01210">
    <property type="entry name" value="NAD_Gly3P_dh_N"/>
    <property type="match status" value="1"/>
</dbReference>
<feature type="domain" description="Opine dehydrogenase" evidence="3">
    <location>
        <begin position="185"/>
        <end position="327"/>
    </location>
</feature>
<dbReference type="InterPro" id="IPR011128">
    <property type="entry name" value="G3P_DH_NAD-dep_N"/>
</dbReference>
<protein>
    <submittedName>
        <fullName evidence="4">Opine dehydrogenase</fullName>
        <ecNumber evidence="4">1.5.1.28</ecNumber>
    </submittedName>
</protein>
<reference evidence="4 5" key="1">
    <citation type="submission" date="2021-03" db="EMBL/GenBank/DDBJ databases">
        <title>Genomic Encyclopedia of Type Strains, Phase IV (KMG-IV): sequencing the most valuable type-strain genomes for metagenomic binning, comparative biology and taxonomic classification.</title>
        <authorList>
            <person name="Goeker M."/>
        </authorList>
    </citation>
    <scope>NUCLEOTIDE SEQUENCE [LARGE SCALE GENOMIC DNA]</scope>
    <source>
        <strain evidence="4 5">DSM 27138</strain>
    </source>
</reference>
<dbReference type="Gene3D" id="3.40.50.720">
    <property type="entry name" value="NAD(P)-binding Rossmann-like Domain"/>
    <property type="match status" value="1"/>
</dbReference>
<feature type="domain" description="Glycerol-3-phosphate dehydrogenase NAD-dependent N-terminal" evidence="2">
    <location>
        <begin position="8"/>
        <end position="104"/>
    </location>
</feature>
<evidence type="ECO:0000259" key="2">
    <source>
        <dbReference type="Pfam" id="PF01210"/>
    </source>
</evidence>
<dbReference type="EC" id="1.5.1.28" evidence="4"/>
<dbReference type="InterPro" id="IPR008927">
    <property type="entry name" value="6-PGluconate_DH-like_C_sf"/>
</dbReference>
<keyword evidence="1 4" id="KW-0560">Oxidoreductase</keyword>
<dbReference type="SUPFAM" id="SSF51735">
    <property type="entry name" value="NAD(P)-binding Rossmann-fold domains"/>
    <property type="match status" value="1"/>
</dbReference>
<dbReference type="PANTHER" id="PTHR38015:SF1">
    <property type="entry name" value="OPINE DEHYDROGENASE DOMAIN-CONTAINING PROTEIN"/>
    <property type="match status" value="1"/>
</dbReference>
<evidence type="ECO:0000313" key="4">
    <source>
        <dbReference type="EMBL" id="MBP2020120.1"/>
    </source>
</evidence>
<dbReference type="Pfam" id="PF02317">
    <property type="entry name" value="Octopine_DH"/>
    <property type="match status" value="1"/>
</dbReference>
<proteinExistence type="predicted"/>
<dbReference type="Proteomes" id="UP001519289">
    <property type="component" value="Unassembled WGS sequence"/>
</dbReference>
<dbReference type="GO" id="GO:0047129">
    <property type="term" value="F:opine dehydrogenase activity"/>
    <property type="evidence" value="ECO:0007669"/>
    <property type="project" value="UniProtKB-EC"/>
</dbReference>
<dbReference type="RefSeq" id="WP_342589535.1">
    <property type="nucleotide sequence ID" value="NZ_JAGGLG010000049.1"/>
</dbReference>
<sequence length="367" mass="38890">MENVLRYCVLGAGHGGLALAGHLGLMGYPVSLWARDPATRESVRAAGGVFLEGAVEGFGPVQVADTVAEALEGADAVLVVLPASAHREVAQRCAPHLRNGQRVLLLPGRTAGAIEFTHVLREQGCTADVTVGEAQTFLYASRKVGPCRARIHGIKRQVLVAALPARRTAELLAAVKPAFPQFMPARWVWKTSLDNVGAIFHPAVTLLNAGRVESTGGAFRHYVEGITPSVAALLERLDAERVAVARALGVGALTAREWLAEAYGVERPTLYEAIQATAAYADVGAPAHLNHRYIWEDVPTGLVPIASLGAACGVSTPVTDALIHVSNGLCGVDFRQIGRTLARLGMEGWGPERISQYALEGDVVDRV</sequence>
<evidence type="ECO:0000256" key="1">
    <source>
        <dbReference type="ARBA" id="ARBA00023002"/>
    </source>
</evidence>
<gene>
    <name evidence="4" type="ORF">J2Z79_003574</name>
</gene>
<name>A0ABS4JX56_9FIRM</name>
<keyword evidence="5" id="KW-1185">Reference proteome</keyword>
<dbReference type="Gene3D" id="1.10.1040.10">
    <property type="entry name" value="N-(1-d-carboxylethyl)-l-norvaline Dehydrogenase, domain 2"/>
    <property type="match status" value="1"/>
</dbReference>
<dbReference type="SUPFAM" id="SSF48179">
    <property type="entry name" value="6-phosphogluconate dehydrogenase C-terminal domain-like"/>
    <property type="match status" value="1"/>
</dbReference>
<organism evidence="4 5">
    <name type="scientific">Symbiobacterium terraclitae</name>
    <dbReference type="NCBI Taxonomy" id="557451"/>
    <lineage>
        <taxon>Bacteria</taxon>
        <taxon>Bacillati</taxon>
        <taxon>Bacillota</taxon>
        <taxon>Clostridia</taxon>
        <taxon>Eubacteriales</taxon>
        <taxon>Symbiobacteriaceae</taxon>
        <taxon>Symbiobacterium</taxon>
    </lineage>
</organism>